<proteinExistence type="predicted"/>
<keyword evidence="2" id="KW-1185">Reference proteome</keyword>
<protein>
    <submittedName>
        <fullName evidence="1">Uncharacterized protein</fullName>
    </submittedName>
</protein>
<comment type="caution">
    <text evidence="1">The sequence shown here is derived from an EMBL/GenBank/DDBJ whole genome shotgun (WGS) entry which is preliminary data.</text>
</comment>
<dbReference type="RefSeq" id="WP_151668332.1">
    <property type="nucleotide sequence ID" value="NZ_WBVO01000013.1"/>
</dbReference>
<name>A0A6N6RD19_9FLAO</name>
<accession>A0A6N6RD19</accession>
<reference evidence="1 2" key="1">
    <citation type="submission" date="2019-09" db="EMBL/GenBank/DDBJ databases">
        <title>Genomes of family Cryomorphaceae.</title>
        <authorList>
            <person name="Bowman J.P."/>
        </authorList>
    </citation>
    <scope>NUCLEOTIDE SEQUENCE [LARGE SCALE GENOMIC DNA]</scope>
    <source>
        <strain evidence="1 2">LMG 25704</strain>
    </source>
</reference>
<organism evidence="1 2">
    <name type="scientific">Phaeocystidibacter luteus</name>
    <dbReference type="NCBI Taxonomy" id="911197"/>
    <lineage>
        <taxon>Bacteria</taxon>
        <taxon>Pseudomonadati</taxon>
        <taxon>Bacteroidota</taxon>
        <taxon>Flavobacteriia</taxon>
        <taxon>Flavobacteriales</taxon>
        <taxon>Phaeocystidibacteraceae</taxon>
        <taxon>Phaeocystidibacter</taxon>
    </lineage>
</organism>
<dbReference type="AlphaFoldDB" id="A0A6N6RD19"/>
<dbReference type="OrthoDB" id="1522765at2"/>
<dbReference type="PROSITE" id="PS51257">
    <property type="entry name" value="PROKAR_LIPOPROTEIN"/>
    <property type="match status" value="1"/>
</dbReference>
<sequence>MNSRIKSPLRVLATAGILVSCQGSSENSDSPAPYSLGLSHEYVTTEICAHCESIERRFLFNLDTTGEAFLMYRHTIEYGTPNGDEIHIEEFAGRASRLQEMEMYYQGESRGVLTPLIIEAFSYDSSLRYLFWIESDNFWSISSEPDSTVILEKKWYEM</sequence>
<dbReference type="EMBL" id="WBVO01000013">
    <property type="protein sequence ID" value="KAB2806816.1"/>
    <property type="molecule type" value="Genomic_DNA"/>
</dbReference>
<evidence type="ECO:0000313" key="1">
    <source>
        <dbReference type="EMBL" id="KAB2806816.1"/>
    </source>
</evidence>
<evidence type="ECO:0000313" key="2">
    <source>
        <dbReference type="Proteomes" id="UP000468650"/>
    </source>
</evidence>
<dbReference type="Proteomes" id="UP000468650">
    <property type="component" value="Unassembled WGS sequence"/>
</dbReference>
<gene>
    <name evidence="1" type="ORF">F8C67_13185</name>
</gene>